<evidence type="ECO:0000313" key="3">
    <source>
        <dbReference type="Proteomes" id="UP001500604"/>
    </source>
</evidence>
<dbReference type="SUPFAM" id="SSF53335">
    <property type="entry name" value="S-adenosyl-L-methionine-dependent methyltransferases"/>
    <property type="match status" value="1"/>
</dbReference>
<gene>
    <name evidence="2" type="ORF">GCM10023116_27310</name>
</gene>
<evidence type="ECO:0000313" key="2">
    <source>
        <dbReference type="EMBL" id="GAA4650448.1"/>
    </source>
</evidence>
<accession>A0ABP8V2J1</accession>
<dbReference type="CDD" id="cd02440">
    <property type="entry name" value="AdoMet_MTases"/>
    <property type="match status" value="1"/>
</dbReference>
<comment type="caution">
    <text evidence="2">The sequence shown here is derived from an EMBL/GenBank/DDBJ whole genome shotgun (WGS) entry which is preliminary data.</text>
</comment>
<dbReference type="EMBL" id="BAABFL010000396">
    <property type="protein sequence ID" value="GAA4650448.1"/>
    <property type="molecule type" value="Genomic_DNA"/>
</dbReference>
<dbReference type="InterPro" id="IPR029063">
    <property type="entry name" value="SAM-dependent_MTases_sf"/>
</dbReference>
<name>A0ABP8V2J1_9GAMM</name>
<dbReference type="Gene3D" id="3.40.50.150">
    <property type="entry name" value="Vaccinia Virus protein VP39"/>
    <property type="match status" value="1"/>
</dbReference>
<evidence type="ECO:0000259" key="1">
    <source>
        <dbReference type="Pfam" id="PF13649"/>
    </source>
</evidence>
<dbReference type="InterPro" id="IPR041698">
    <property type="entry name" value="Methyltransf_25"/>
</dbReference>
<organism evidence="2 3">
    <name type="scientific">Kistimonas scapharcae</name>
    <dbReference type="NCBI Taxonomy" id="1036133"/>
    <lineage>
        <taxon>Bacteria</taxon>
        <taxon>Pseudomonadati</taxon>
        <taxon>Pseudomonadota</taxon>
        <taxon>Gammaproteobacteria</taxon>
        <taxon>Oceanospirillales</taxon>
        <taxon>Endozoicomonadaceae</taxon>
        <taxon>Kistimonas</taxon>
    </lineage>
</organism>
<keyword evidence="3" id="KW-1185">Reference proteome</keyword>
<dbReference type="Pfam" id="PF13649">
    <property type="entry name" value="Methyltransf_25"/>
    <property type="match status" value="1"/>
</dbReference>
<dbReference type="PANTHER" id="PTHR43591">
    <property type="entry name" value="METHYLTRANSFERASE"/>
    <property type="match status" value="1"/>
</dbReference>
<feature type="domain" description="Methyltransferase" evidence="1">
    <location>
        <begin position="43"/>
        <end position="130"/>
    </location>
</feature>
<proteinExistence type="predicted"/>
<sequence>MKQETHPASLSPAQAYQTLIPALFTEWAPRVADAAGIQTGQCVLDVACGTGFLTREIHHSTGPTGHVTGLGLGLNPDMLAVASSQNNAIEWKKGDAEDLPFPDDYFDAADVLRKPFCLRDDEQLMQLFEQAGIDNLVITQQTGHAHVPDIDTLIDAELVGWMPMNGIAISASQAQNIRQAAKTQLGDYINENGQVRFAMPALIVTGNNTLNH</sequence>
<reference evidence="3" key="1">
    <citation type="journal article" date="2019" name="Int. J. Syst. Evol. Microbiol.">
        <title>The Global Catalogue of Microorganisms (GCM) 10K type strain sequencing project: providing services to taxonomists for standard genome sequencing and annotation.</title>
        <authorList>
            <consortium name="The Broad Institute Genomics Platform"/>
            <consortium name="The Broad Institute Genome Sequencing Center for Infectious Disease"/>
            <person name="Wu L."/>
            <person name="Ma J."/>
        </authorList>
    </citation>
    <scope>NUCLEOTIDE SEQUENCE [LARGE SCALE GENOMIC DNA]</scope>
    <source>
        <strain evidence="3">JCM 17805</strain>
    </source>
</reference>
<protein>
    <recommendedName>
        <fullName evidence="1">Methyltransferase domain-containing protein</fullName>
    </recommendedName>
</protein>
<dbReference type="Proteomes" id="UP001500604">
    <property type="component" value="Unassembled WGS sequence"/>
</dbReference>
<dbReference type="RefSeq" id="WP_345196629.1">
    <property type="nucleotide sequence ID" value="NZ_BAABFL010000396.1"/>
</dbReference>